<dbReference type="HOGENOM" id="CLU_3403637_0_0_6"/>
<evidence type="ECO:0000313" key="2">
    <source>
        <dbReference type="EMBL" id="ADN77513.1"/>
    </source>
</evidence>
<sequence length="30" mass="3249">MSKKNSRMDGIVAAVFGGISVFLYVIVQAF</sequence>
<keyword evidence="1" id="KW-0812">Transmembrane</keyword>
<name>E1SWQ1_FERBD</name>
<accession>E1SWQ1</accession>
<reference evidence="2 3" key="1">
    <citation type="journal article" date="2010" name="Stand. Genomic Sci.">
        <title>Complete genome sequence of Ferrimonas balearica type strain (PAT).</title>
        <authorList>
            <person name="Nolan M."/>
            <person name="Sikorski J."/>
            <person name="Davenport K."/>
            <person name="Lucas S."/>
            <person name="Glavina Del Rio T."/>
            <person name="Tice H."/>
            <person name="Cheng J."/>
            <person name="Goodwin L."/>
            <person name="Pitluck S."/>
            <person name="Liolios K."/>
            <person name="Ivanova N."/>
            <person name="Mavromatis K."/>
            <person name="Ovchinnikova G."/>
            <person name="Pati A."/>
            <person name="Chen A."/>
            <person name="Palaniappan K."/>
            <person name="Land M."/>
            <person name="Hauser L."/>
            <person name="Chang Y."/>
            <person name="Jeffries C."/>
            <person name="Tapia R."/>
            <person name="Brettin T."/>
            <person name="Detter J."/>
            <person name="Han C."/>
            <person name="Yasawong M."/>
            <person name="Rohde M."/>
            <person name="Tindall B."/>
            <person name="Goker M."/>
            <person name="Woyke T."/>
            <person name="Bristow J."/>
            <person name="Eisen J."/>
            <person name="Markowitz V."/>
            <person name="Hugenholtz P."/>
            <person name="Kyrpides N."/>
            <person name="Klenk H."/>
            <person name="Lapidus A."/>
        </authorList>
    </citation>
    <scope>NUCLEOTIDE SEQUENCE [LARGE SCALE GENOMIC DNA]</scope>
    <source>
        <strain evidence="3">DSM 9799 / CCM 4581 / KCTC 23876 / PAT</strain>
    </source>
</reference>
<feature type="transmembrane region" description="Helical" evidence="1">
    <location>
        <begin position="12"/>
        <end position="29"/>
    </location>
</feature>
<keyword evidence="1" id="KW-0472">Membrane</keyword>
<proteinExistence type="predicted"/>
<organism evidence="2 3">
    <name type="scientific">Ferrimonas balearica (strain DSM 9799 / CCM 4581 / KCTC 23876 / PAT)</name>
    <dbReference type="NCBI Taxonomy" id="550540"/>
    <lineage>
        <taxon>Bacteria</taxon>
        <taxon>Pseudomonadati</taxon>
        <taxon>Pseudomonadota</taxon>
        <taxon>Gammaproteobacteria</taxon>
        <taxon>Alteromonadales</taxon>
        <taxon>Ferrimonadaceae</taxon>
        <taxon>Ferrimonas</taxon>
    </lineage>
</organism>
<dbReference type="EMBL" id="CP002209">
    <property type="protein sequence ID" value="ADN77513.1"/>
    <property type="molecule type" value="Genomic_DNA"/>
</dbReference>
<keyword evidence="1" id="KW-1133">Transmembrane helix</keyword>
<evidence type="ECO:0000313" key="3">
    <source>
        <dbReference type="Proteomes" id="UP000006683"/>
    </source>
</evidence>
<evidence type="ECO:0000256" key="1">
    <source>
        <dbReference type="SAM" id="Phobius"/>
    </source>
</evidence>
<dbReference type="KEGG" id="fbl:Fbal_3314"/>
<dbReference type="AlphaFoldDB" id="E1SWQ1"/>
<protein>
    <submittedName>
        <fullName evidence="2">Uncharacterized protein</fullName>
    </submittedName>
</protein>
<keyword evidence="3" id="KW-1185">Reference proteome</keyword>
<dbReference type="Proteomes" id="UP000006683">
    <property type="component" value="Chromosome"/>
</dbReference>
<gene>
    <name evidence="2" type="ordered locus">Fbal_3314</name>
</gene>